<protein>
    <submittedName>
        <fullName evidence="1">Uncharacterized protein (DUF924 family)</fullName>
    </submittedName>
</protein>
<dbReference type="RefSeq" id="WP_184221389.1">
    <property type="nucleotide sequence ID" value="NZ_JACIIU010000004.1"/>
</dbReference>
<gene>
    <name evidence="1" type="ORF">FHS77_001260</name>
</gene>
<dbReference type="EMBL" id="JACIIU010000004">
    <property type="protein sequence ID" value="MBB6260719.1"/>
    <property type="molecule type" value="Genomic_DNA"/>
</dbReference>
<dbReference type="PANTHER" id="PTHR23004">
    <property type="entry name" value="DOUBLECORTIN DOMAIN CONTAINING 2"/>
    <property type="match status" value="1"/>
</dbReference>
<dbReference type="Gene3D" id="1.20.58.320">
    <property type="entry name" value="TPR-like"/>
    <property type="match status" value="1"/>
</dbReference>
<reference evidence="1 2" key="1">
    <citation type="submission" date="2020-08" db="EMBL/GenBank/DDBJ databases">
        <title>Genomic Encyclopedia of Type Strains, Phase IV (KMG-IV): sequencing the most valuable type-strain genomes for metagenomic binning, comparative biology and taxonomic classification.</title>
        <authorList>
            <person name="Goeker M."/>
        </authorList>
    </citation>
    <scope>NUCLEOTIDE SEQUENCE [LARGE SCALE GENOMIC DNA]</scope>
    <source>
        <strain evidence="1 2">DSM 22336</strain>
    </source>
</reference>
<accession>A0A841LYM2</accession>
<dbReference type="AlphaFoldDB" id="A0A841LYM2"/>
<evidence type="ECO:0000313" key="1">
    <source>
        <dbReference type="EMBL" id="MBB6260719.1"/>
    </source>
</evidence>
<name>A0A841LYM2_9HYPH</name>
<sequence length="188" mass="21526">MPSQNTSAQNTSAQNVLDFWFSENVEKYWFVRSDDLDEDIKQRFSALYEQAHSGALDAWGNELHSALALTIILDQFPRNMFRGTGRAFESDAKARMIAKAALEKGYDQQLTAKERAFFYLPLMHSEDLNDQKKSVALYEALGNANSLDYAHQHLDIIAQFGRFPHRNVALKRENTSQETEFLKTHSGF</sequence>
<keyword evidence="2" id="KW-1185">Reference proteome</keyword>
<dbReference type="Pfam" id="PF06041">
    <property type="entry name" value="DUF924"/>
    <property type="match status" value="1"/>
</dbReference>
<dbReference type="PANTHER" id="PTHR23004:SF7">
    <property type="entry name" value="DUF924-DOMAIN-CONTAINING PROTEIN"/>
    <property type="match status" value="1"/>
</dbReference>
<comment type="caution">
    <text evidence="1">The sequence shown here is derived from an EMBL/GenBank/DDBJ whole genome shotgun (WGS) entry which is preliminary data.</text>
</comment>
<organism evidence="1 2">
    <name type="scientific">Paenochrobactrum gallinarii</name>
    <dbReference type="NCBI Taxonomy" id="643673"/>
    <lineage>
        <taxon>Bacteria</taxon>
        <taxon>Pseudomonadati</taxon>
        <taxon>Pseudomonadota</taxon>
        <taxon>Alphaproteobacteria</taxon>
        <taxon>Hyphomicrobiales</taxon>
        <taxon>Brucellaceae</taxon>
        <taxon>Paenochrobactrum</taxon>
    </lineage>
</organism>
<evidence type="ECO:0000313" key="2">
    <source>
        <dbReference type="Proteomes" id="UP000555393"/>
    </source>
</evidence>
<proteinExistence type="predicted"/>
<dbReference type="SUPFAM" id="SSF48452">
    <property type="entry name" value="TPR-like"/>
    <property type="match status" value="1"/>
</dbReference>
<dbReference type="InterPro" id="IPR010323">
    <property type="entry name" value="DUF924"/>
</dbReference>
<dbReference type="Proteomes" id="UP000555393">
    <property type="component" value="Unassembled WGS sequence"/>
</dbReference>
<dbReference type="InterPro" id="IPR011990">
    <property type="entry name" value="TPR-like_helical_dom_sf"/>
</dbReference>
<dbReference type="Gene3D" id="1.25.40.10">
    <property type="entry name" value="Tetratricopeptide repeat domain"/>
    <property type="match status" value="1"/>
</dbReference>